<dbReference type="InterPro" id="IPR021810">
    <property type="entry name" value="T1RH-like_C"/>
</dbReference>
<proteinExistence type="predicted"/>
<feature type="domain" description="Type I restriction enzyme HindI endonuclease subunit-like C-terminal" evidence="2">
    <location>
        <begin position="2"/>
        <end position="42"/>
    </location>
</feature>
<gene>
    <name evidence="3" type="ORF">CNR27_00285</name>
</gene>
<feature type="compositionally biased region" description="Basic and acidic residues" evidence="1">
    <location>
        <begin position="36"/>
        <end position="48"/>
    </location>
</feature>
<feature type="region of interest" description="Disordered" evidence="1">
    <location>
        <begin position="34"/>
        <end position="84"/>
    </location>
</feature>
<evidence type="ECO:0000256" key="1">
    <source>
        <dbReference type="SAM" id="MobiDB-lite"/>
    </source>
</evidence>
<reference evidence="4" key="1">
    <citation type="submission" date="2017-09" db="EMBL/GenBank/DDBJ databases">
        <title>Luteimonas liuhanmingii sp.nov., isolated from the intestinal contents of Tibetan Plateau Pika in Yushu, Qinghai Province, China.</title>
        <authorList>
            <person name="Gui Z."/>
        </authorList>
    </citation>
    <scope>NUCLEOTIDE SEQUENCE [LARGE SCALE GENOMIC DNA]</scope>
    <source>
        <strain evidence="4">100111</strain>
    </source>
</reference>
<dbReference type="Pfam" id="PF11867">
    <property type="entry name" value="T1RH-like_C"/>
    <property type="match status" value="1"/>
</dbReference>
<dbReference type="KEGG" id="lum:CNR27_00285"/>
<organism evidence="3 4">
    <name type="scientific">Luteimonas chenhongjianii</name>
    <dbReference type="NCBI Taxonomy" id="2006110"/>
    <lineage>
        <taxon>Bacteria</taxon>
        <taxon>Pseudomonadati</taxon>
        <taxon>Pseudomonadota</taxon>
        <taxon>Gammaproteobacteria</taxon>
        <taxon>Lysobacterales</taxon>
        <taxon>Lysobacteraceae</taxon>
        <taxon>Luteimonas</taxon>
    </lineage>
</organism>
<evidence type="ECO:0000259" key="2">
    <source>
        <dbReference type="Pfam" id="PF11867"/>
    </source>
</evidence>
<dbReference type="EMBL" id="CP023406">
    <property type="protein sequence ID" value="ATD68600.1"/>
    <property type="molecule type" value="Genomic_DNA"/>
</dbReference>
<dbReference type="Proteomes" id="UP000218968">
    <property type="component" value="Chromosome"/>
</dbReference>
<evidence type="ECO:0000313" key="3">
    <source>
        <dbReference type="EMBL" id="ATD68600.1"/>
    </source>
</evidence>
<evidence type="ECO:0000313" key="4">
    <source>
        <dbReference type="Proteomes" id="UP000218968"/>
    </source>
</evidence>
<keyword evidence="4" id="KW-1185">Reference proteome</keyword>
<dbReference type="AlphaFoldDB" id="A0A290XHI7"/>
<name>A0A290XHI7_9GAMM</name>
<accession>A0A290XHI7</accession>
<sequence>MAENESAVRELGHPTLGALAQELTNKLRKSASIDWQNRKDSRTHRYGEDPACALPLPNRPAATSTRKSDRTGGIIGRSMGRASA</sequence>
<protein>
    <recommendedName>
        <fullName evidence="2">Type I restriction enzyme HindI endonuclease subunit-like C-terminal domain-containing protein</fullName>
    </recommendedName>
</protein>